<evidence type="ECO:0000259" key="1">
    <source>
        <dbReference type="Pfam" id="PF12973"/>
    </source>
</evidence>
<dbReference type="Pfam" id="PF12973">
    <property type="entry name" value="Cupin_7"/>
    <property type="match status" value="1"/>
</dbReference>
<evidence type="ECO:0000313" key="3">
    <source>
        <dbReference type="Proteomes" id="UP001138661"/>
    </source>
</evidence>
<proteinExistence type="predicted"/>
<reference evidence="2" key="1">
    <citation type="submission" date="2021-07" db="EMBL/GenBank/DDBJ databases">
        <title>Roseobacter insulae sp. nov., isolated from a tidal flat.</title>
        <authorList>
            <person name="Park S."/>
            <person name="Yoon J.-H."/>
        </authorList>
    </citation>
    <scope>NUCLEOTIDE SEQUENCE</scope>
    <source>
        <strain evidence="2">YSTF-M11</strain>
    </source>
</reference>
<protein>
    <submittedName>
        <fullName evidence="2">Cupin domain-containing protein</fullName>
    </submittedName>
</protein>
<name>A0A9X1FU26_9RHOB</name>
<feature type="domain" description="ChrR-like cupin" evidence="1">
    <location>
        <begin position="69"/>
        <end position="162"/>
    </location>
</feature>
<sequence>MRSLDKMVSNFNTIPAIPGTMPQFGDGSDDLFAQLAPLTQSLPDVAPPADLLASIEAELDAEPEEPTHVQRSDEGEWVQRADLIWKKILTRDPESGRCMYLLRCLPGARIKPHVHGRAEHLFIIEGEFWMNGKLFMAGDAQCSLPGTEHHEITMPNGCLVLVSA</sequence>
<dbReference type="RefSeq" id="WP_219500271.1">
    <property type="nucleotide sequence ID" value="NZ_JAHXDN010000002.1"/>
</dbReference>
<dbReference type="Proteomes" id="UP001138661">
    <property type="component" value="Unassembled WGS sequence"/>
</dbReference>
<gene>
    <name evidence="2" type="ORF">KX928_06435</name>
</gene>
<dbReference type="InterPro" id="IPR025979">
    <property type="entry name" value="ChrR-like_cupin_dom"/>
</dbReference>
<dbReference type="AlphaFoldDB" id="A0A9X1FU26"/>
<organism evidence="2 3">
    <name type="scientific">Roseobacter insulae</name>
    <dbReference type="NCBI Taxonomy" id="2859783"/>
    <lineage>
        <taxon>Bacteria</taxon>
        <taxon>Pseudomonadati</taxon>
        <taxon>Pseudomonadota</taxon>
        <taxon>Alphaproteobacteria</taxon>
        <taxon>Rhodobacterales</taxon>
        <taxon>Roseobacteraceae</taxon>
        <taxon>Roseobacter</taxon>
    </lineage>
</organism>
<keyword evidence="3" id="KW-1185">Reference proteome</keyword>
<dbReference type="EMBL" id="JAHXDN010000002">
    <property type="protein sequence ID" value="MBW4707419.1"/>
    <property type="molecule type" value="Genomic_DNA"/>
</dbReference>
<comment type="caution">
    <text evidence="2">The sequence shown here is derived from an EMBL/GenBank/DDBJ whole genome shotgun (WGS) entry which is preliminary data.</text>
</comment>
<accession>A0A9X1FU26</accession>
<evidence type="ECO:0000313" key="2">
    <source>
        <dbReference type="EMBL" id="MBW4707419.1"/>
    </source>
</evidence>